<reference evidence="8" key="1">
    <citation type="submission" date="2017-03" db="EMBL/GenBank/DDBJ databases">
        <title>Genomes of endolithic fungi from Antarctica.</title>
        <authorList>
            <person name="Coleine C."/>
            <person name="Masonjones S."/>
            <person name="Stajich J.E."/>
        </authorList>
    </citation>
    <scope>NUCLEOTIDE SEQUENCE [LARGE SCALE GENOMIC DNA]</scope>
    <source>
        <strain evidence="8">CCFEE 5527</strain>
    </source>
</reference>
<feature type="region of interest" description="Disordered" evidence="5">
    <location>
        <begin position="75"/>
        <end position="97"/>
    </location>
</feature>
<proteinExistence type="predicted"/>
<feature type="region of interest" description="Disordered" evidence="5">
    <location>
        <begin position="1"/>
        <end position="30"/>
    </location>
</feature>
<evidence type="ECO:0000256" key="2">
    <source>
        <dbReference type="ARBA" id="ARBA00022771"/>
    </source>
</evidence>
<organism evidence="7 8">
    <name type="scientific">Cryoendolithus antarcticus</name>
    <dbReference type="NCBI Taxonomy" id="1507870"/>
    <lineage>
        <taxon>Eukaryota</taxon>
        <taxon>Fungi</taxon>
        <taxon>Dikarya</taxon>
        <taxon>Ascomycota</taxon>
        <taxon>Pezizomycotina</taxon>
        <taxon>Dothideomycetes</taxon>
        <taxon>Dothideomycetidae</taxon>
        <taxon>Cladosporiales</taxon>
        <taxon>Cladosporiaceae</taxon>
        <taxon>Cryoendolithus</taxon>
    </lineage>
</organism>
<keyword evidence="1" id="KW-0479">Metal-binding</keyword>
<feature type="domain" description="MYND-type" evidence="6">
    <location>
        <begin position="14"/>
        <end position="60"/>
    </location>
</feature>
<evidence type="ECO:0000256" key="3">
    <source>
        <dbReference type="ARBA" id="ARBA00022833"/>
    </source>
</evidence>
<dbReference type="AlphaFoldDB" id="A0A1V8S9M0"/>
<protein>
    <recommendedName>
        <fullName evidence="6">MYND-type domain-containing protein</fullName>
    </recommendedName>
</protein>
<dbReference type="Gene3D" id="6.10.140.2220">
    <property type="match status" value="1"/>
</dbReference>
<comment type="caution">
    <text evidence="7">The sequence shown here is derived from an EMBL/GenBank/DDBJ whole genome shotgun (WGS) entry which is preliminary data.</text>
</comment>
<dbReference type="InterPro" id="IPR002893">
    <property type="entry name" value="Znf_MYND"/>
</dbReference>
<dbReference type="PROSITE" id="PS01360">
    <property type="entry name" value="ZF_MYND_1"/>
    <property type="match status" value="1"/>
</dbReference>
<dbReference type="SUPFAM" id="SSF144232">
    <property type="entry name" value="HIT/MYND zinc finger-like"/>
    <property type="match status" value="1"/>
</dbReference>
<sequence length="161" mass="17285">MSDEASSSSQTPTCAKCNKSPSTTSESPDTQLKPCTMCHSVLYCSRDCKKADLKIHKKVCPQLAQEYAKTADIKMATRAPPKGGEDRGGLRKWHPQRQKGLMCAGSGRDAGVVRKAKRIGPGPFMIEKAIILRALRGRGAAALRAPGAHALGIVRDEDALK</sequence>
<dbReference type="OrthoDB" id="432970at2759"/>
<name>A0A1V8S9M0_9PEZI</name>
<dbReference type="EMBL" id="NAJO01000079">
    <property type="protein sequence ID" value="OQN95753.1"/>
    <property type="molecule type" value="Genomic_DNA"/>
</dbReference>
<accession>A0A1V8S9M0</accession>
<evidence type="ECO:0000259" key="6">
    <source>
        <dbReference type="PROSITE" id="PS50865"/>
    </source>
</evidence>
<keyword evidence="3" id="KW-0862">Zinc</keyword>
<dbReference type="Proteomes" id="UP000192596">
    <property type="component" value="Unassembled WGS sequence"/>
</dbReference>
<keyword evidence="8" id="KW-1185">Reference proteome</keyword>
<evidence type="ECO:0000313" key="7">
    <source>
        <dbReference type="EMBL" id="OQN95753.1"/>
    </source>
</evidence>
<dbReference type="STRING" id="1507870.A0A1V8S9M0"/>
<dbReference type="InParanoid" id="A0A1V8S9M0"/>
<keyword evidence="2 4" id="KW-0863">Zinc-finger</keyword>
<evidence type="ECO:0000256" key="4">
    <source>
        <dbReference type="PROSITE-ProRule" id="PRU00134"/>
    </source>
</evidence>
<dbReference type="Pfam" id="PF01753">
    <property type="entry name" value="zf-MYND"/>
    <property type="match status" value="1"/>
</dbReference>
<evidence type="ECO:0000256" key="1">
    <source>
        <dbReference type="ARBA" id="ARBA00022723"/>
    </source>
</evidence>
<dbReference type="GO" id="GO:0008270">
    <property type="term" value="F:zinc ion binding"/>
    <property type="evidence" value="ECO:0007669"/>
    <property type="project" value="UniProtKB-KW"/>
</dbReference>
<dbReference type="PROSITE" id="PS50865">
    <property type="entry name" value="ZF_MYND_2"/>
    <property type="match status" value="1"/>
</dbReference>
<gene>
    <name evidence="7" type="ORF">B0A48_17943</name>
</gene>
<evidence type="ECO:0000313" key="8">
    <source>
        <dbReference type="Proteomes" id="UP000192596"/>
    </source>
</evidence>
<evidence type="ECO:0000256" key="5">
    <source>
        <dbReference type="SAM" id="MobiDB-lite"/>
    </source>
</evidence>